<proteinExistence type="inferred from homology"/>
<dbReference type="AlphaFoldDB" id="A0A8E2AU76"/>
<evidence type="ECO:0000313" key="6">
    <source>
        <dbReference type="EMBL" id="OCH91051.1"/>
    </source>
</evidence>
<evidence type="ECO:0000256" key="1">
    <source>
        <dbReference type="ARBA" id="ARBA00001917"/>
    </source>
</evidence>
<evidence type="ECO:0000256" key="2">
    <source>
        <dbReference type="ARBA" id="ARBA00022630"/>
    </source>
</evidence>
<organism evidence="6 7">
    <name type="scientific">Obba rivulosa</name>
    <dbReference type="NCBI Taxonomy" id="1052685"/>
    <lineage>
        <taxon>Eukaryota</taxon>
        <taxon>Fungi</taxon>
        <taxon>Dikarya</taxon>
        <taxon>Basidiomycota</taxon>
        <taxon>Agaricomycotina</taxon>
        <taxon>Agaricomycetes</taxon>
        <taxon>Polyporales</taxon>
        <taxon>Gelatoporiaceae</taxon>
        <taxon>Obba</taxon>
    </lineage>
</organism>
<dbReference type="Pfam" id="PF01613">
    <property type="entry name" value="Flavin_Reduct"/>
    <property type="match status" value="1"/>
</dbReference>
<reference evidence="6 7" key="1">
    <citation type="submission" date="2016-07" db="EMBL/GenBank/DDBJ databases">
        <title>Draft genome of the white-rot fungus Obba rivulosa 3A-2.</title>
        <authorList>
            <consortium name="DOE Joint Genome Institute"/>
            <person name="Miettinen O."/>
            <person name="Riley R."/>
            <person name="Acob R."/>
            <person name="Barry K."/>
            <person name="Cullen D."/>
            <person name="De Vries R."/>
            <person name="Hainaut M."/>
            <person name="Hatakka A."/>
            <person name="Henrissat B."/>
            <person name="Hilden K."/>
            <person name="Kuo R."/>
            <person name="Labutti K."/>
            <person name="Lipzen A."/>
            <person name="Makela M.R."/>
            <person name="Sandor L."/>
            <person name="Spatafora J.W."/>
            <person name="Grigoriev I.V."/>
            <person name="Hibbett D.S."/>
        </authorList>
    </citation>
    <scope>NUCLEOTIDE SEQUENCE [LARGE SCALE GENOMIC DNA]</scope>
    <source>
        <strain evidence="6 7">3A-2</strain>
    </source>
</reference>
<sequence>MSTLPKLGTAEFDHGSVWEYTEPPHPDFTYGRKVEATPDGKKWVEDGEKAGFKVVDASKEDPMKLYQLMISGIVPRPIAFVSSVSESGVENLAPFSWFNMVTHNPPLVSISVSNVAGKLKDTAANVKATKGFTVNIMSEPFIENANACSADLPSDLSEWPMSGLTKADSILVKAPRVKESAFSMECEFYEAIDIKNPDTGVSTTTLLLGLVKYIHVRNDMLNERGNVDPAKYKVVGRMGDITYTRVQEGFRLTRPAWGKDEGLQNFYKEHDGQTKNSL</sequence>
<dbReference type="Gene3D" id="2.30.110.10">
    <property type="entry name" value="Electron Transport, Fmn-binding Protein, Chain A"/>
    <property type="match status" value="1"/>
</dbReference>
<protein>
    <recommendedName>
        <fullName evidence="5">Flavin reductase like domain-containing protein</fullName>
    </recommendedName>
</protein>
<comment type="cofactor">
    <cofactor evidence="1">
        <name>FMN</name>
        <dbReference type="ChEBI" id="CHEBI:58210"/>
    </cofactor>
</comment>
<accession>A0A8E2AU76</accession>
<feature type="domain" description="Flavin reductase like" evidence="5">
    <location>
        <begin position="71"/>
        <end position="228"/>
    </location>
</feature>
<dbReference type="GO" id="GO:0010181">
    <property type="term" value="F:FMN binding"/>
    <property type="evidence" value="ECO:0007669"/>
    <property type="project" value="InterPro"/>
</dbReference>
<evidence type="ECO:0000259" key="5">
    <source>
        <dbReference type="SMART" id="SM00903"/>
    </source>
</evidence>
<keyword evidence="2" id="KW-0285">Flavoprotein</keyword>
<dbReference type="InterPro" id="IPR002563">
    <property type="entry name" value="Flavin_Rdtase-like_dom"/>
</dbReference>
<evidence type="ECO:0000256" key="3">
    <source>
        <dbReference type="ARBA" id="ARBA00022643"/>
    </source>
</evidence>
<dbReference type="PANTHER" id="PTHR33798">
    <property type="entry name" value="FLAVOPROTEIN OXYGENASE"/>
    <property type="match status" value="1"/>
</dbReference>
<dbReference type="Proteomes" id="UP000250043">
    <property type="component" value="Unassembled WGS sequence"/>
</dbReference>
<name>A0A8E2AU76_9APHY</name>
<dbReference type="SMART" id="SM00903">
    <property type="entry name" value="Flavin_Reduct"/>
    <property type="match status" value="1"/>
</dbReference>
<dbReference type="OrthoDB" id="298012at2759"/>
<dbReference type="EMBL" id="KV722392">
    <property type="protein sequence ID" value="OCH91051.1"/>
    <property type="molecule type" value="Genomic_DNA"/>
</dbReference>
<dbReference type="SUPFAM" id="SSF50475">
    <property type="entry name" value="FMN-binding split barrel"/>
    <property type="match status" value="1"/>
</dbReference>
<comment type="similarity">
    <text evidence="4">Belongs to the flavoredoxin family.</text>
</comment>
<keyword evidence="3" id="KW-0288">FMN</keyword>
<dbReference type="InterPro" id="IPR012349">
    <property type="entry name" value="Split_barrel_FMN-bd"/>
</dbReference>
<evidence type="ECO:0000256" key="4">
    <source>
        <dbReference type="ARBA" id="ARBA00038054"/>
    </source>
</evidence>
<dbReference type="PANTHER" id="PTHR33798:SF5">
    <property type="entry name" value="FLAVIN REDUCTASE LIKE DOMAIN-CONTAINING PROTEIN"/>
    <property type="match status" value="1"/>
</dbReference>
<evidence type="ECO:0000313" key="7">
    <source>
        <dbReference type="Proteomes" id="UP000250043"/>
    </source>
</evidence>
<gene>
    <name evidence="6" type="ORF">OBBRIDRAFT_792666</name>
</gene>
<keyword evidence="7" id="KW-1185">Reference proteome</keyword>